<feature type="transmembrane region" description="Helical" evidence="2">
    <location>
        <begin position="219"/>
        <end position="239"/>
    </location>
</feature>
<comment type="caution">
    <text evidence="3">The sequence shown here is derived from an EMBL/GenBank/DDBJ whole genome shotgun (WGS) entry which is preliminary data.</text>
</comment>
<sequence length="291" mass="32235">MLVCPSCNHQQETGRFCGVCGAAMQSQNDAENPNQQSRREEEPPQANTTQGNAQVEQQTTAESSPAAATIEGNAQPTADAVKEGLNHYWSYFLHLLKNPARAFHSGEKQFTNSLINIGLYALFFSLSIYFLGNSLFKSFGGSWMSESLPFFRIVPRLFFFALILIAITFGSALAMTKLAKNQDSFKKIIAEYGSIYVPFVALNLVAVLGGLIGSYQLTFFTLVISLVMIFSYVPVLYVYQKASEVNPNGQKIYFSLATVLLISFICFLLADAVLMDFISQIEDLTSYGYGW</sequence>
<dbReference type="Pfam" id="PF20214">
    <property type="entry name" value="DUF6574"/>
    <property type="match status" value="1"/>
</dbReference>
<dbReference type="EMBL" id="BMOS01000003">
    <property type="protein sequence ID" value="GGN52112.1"/>
    <property type="molecule type" value="Genomic_DNA"/>
</dbReference>
<evidence type="ECO:0000256" key="2">
    <source>
        <dbReference type="SAM" id="Phobius"/>
    </source>
</evidence>
<evidence type="ECO:0000256" key="1">
    <source>
        <dbReference type="SAM" id="MobiDB-lite"/>
    </source>
</evidence>
<keyword evidence="2" id="KW-1133">Transmembrane helix</keyword>
<evidence type="ECO:0000313" key="4">
    <source>
        <dbReference type="Proteomes" id="UP000624041"/>
    </source>
</evidence>
<feature type="transmembrane region" description="Helical" evidence="2">
    <location>
        <begin position="251"/>
        <end position="270"/>
    </location>
</feature>
<organism evidence="3 4">
    <name type="scientific">Oceanobacillus indicireducens</name>
    <dbReference type="NCBI Taxonomy" id="1004261"/>
    <lineage>
        <taxon>Bacteria</taxon>
        <taxon>Bacillati</taxon>
        <taxon>Bacillota</taxon>
        <taxon>Bacilli</taxon>
        <taxon>Bacillales</taxon>
        <taxon>Bacillaceae</taxon>
        <taxon>Oceanobacillus</taxon>
    </lineage>
</organism>
<feature type="transmembrane region" description="Helical" evidence="2">
    <location>
        <begin position="195"/>
        <end position="213"/>
    </location>
</feature>
<feature type="transmembrane region" description="Helical" evidence="2">
    <location>
        <begin position="156"/>
        <end position="174"/>
    </location>
</feature>
<feature type="compositionally biased region" description="Polar residues" evidence="1">
    <location>
        <begin position="27"/>
        <end position="36"/>
    </location>
</feature>
<gene>
    <name evidence="3" type="ORF">GCM10007971_07360</name>
</gene>
<name>A0A918CZB3_9BACI</name>
<dbReference type="RefSeq" id="WP_188856061.1">
    <property type="nucleotide sequence ID" value="NZ_BMOS01000003.1"/>
</dbReference>
<keyword evidence="4" id="KW-1185">Reference proteome</keyword>
<accession>A0A918CZB3</accession>
<feature type="transmembrane region" description="Helical" evidence="2">
    <location>
        <begin position="117"/>
        <end position="136"/>
    </location>
</feature>
<reference evidence="3" key="2">
    <citation type="submission" date="2020-09" db="EMBL/GenBank/DDBJ databases">
        <authorList>
            <person name="Sun Q."/>
            <person name="Ohkuma M."/>
        </authorList>
    </citation>
    <scope>NUCLEOTIDE SEQUENCE</scope>
    <source>
        <strain evidence="3">JCM 17251</strain>
    </source>
</reference>
<proteinExistence type="predicted"/>
<evidence type="ECO:0008006" key="5">
    <source>
        <dbReference type="Google" id="ProtNLM"/>
    </source>
</evidence>
<keyword evidence="2" id="KW-0472">Membrane</keyword>
<protein>
    <recommendedName>
        <fullName evidence="5">Zinc ribbon domain-containing protein</fullName>
    </recommendedName>
</protein>
<dbReference type="InterPro" id="IPR046481">
    <property type="entry name" value="DUF6574"/>
</dbReference>
<feature type="region of interest" description="Disordered" evidence="1">
    <location>
        <begin position="27"/>
        <end position="67"/>
    </location>
</feature>
<dbReference type="AlphaFoldDB" id="A0A918CZB3"/>
<dbReference type="Proteomes" id="UP000624041">
    <property type="component" value="Unassembled WGS sequence"/>
</dbReference>
<feature type="compositionally biased region" description="Polar residues" evidence="1">
    <location>
        <begin position="45"/>
        <end position="63"/>
    </location>
</feature>
<keyword evidence="2" id="KW-0812">Transmembrane</keyword>
<evidence type="ECO:0000313" key="3">
    <source>
        <dbReference type="EMBL" id="GGN52112.1"/>
    </source>
</evidence>
<reference evidence="3" key="1">
    <citation type="journal article" date="2014" name="Int. J. Syst. Evol. Microbiol.">
        <title>Complete genome sequence of Corynebacterium casei LMG S-19264T (=DSM 44701T), isolated from a smear-ripened cheese.</title>
        <authorList>
            <consortium name="US DOE Joint Genome Institute (JGI-PGF)"/>
            <person name="Walter F."/>
            <person name="Albersmeier A."/>
            <person name="Kalinowski J."/>
            <person name="Ruckert C."/>
        </authorList>
    </citation>
    <scope>NUCLEOTIDE SEQUENCE</scope>
    <source>
        <strain evidence="3">JCM 17251</strain>
    </source>
</reference>